<organism evidence="1 2">
    <name type="scientific">Nicotiana tabacum</name>
    <name type="common">Common tobacco</name>
    <dbReference type="NCBI Taxonomy" id="4097"/>
    <lineage>
        <taxon>Eukaryota</taxon>
        <taxon>Viridiplantae</taxon>
        <taxon>Streptophyta</taxon>
        <taxon>Embryophyta</taxon>
        <taxon>Tracheophyta</taxon>
        <taxon>Spermatophyta</taxon>
        <taxon>Magnoliopsida</taxon>
        <taxon>eudicotyledons</taxon>
        <taxon>Gunneridae</taxon>
        <taxon>Pentapetalae</taxon>
        <taxon>asterids</taxon>
        <taxon>lamiids</taxon>
        <taxon>Solanales</taxon>
        <taxon>Solanaceae</taxon>
        <taxon>Nicotianoideae</taxon>
        <taxon>Nicotianeae</taxon>
        <taxon>Nicotiana</taxon>
    </lineage>
</organism>
<dbReference type="KEGG" id="nta:107823982"/>
<reference evidence="2" key="2">
    <citation type="submission" date="2025-08" db="UniProtKB">
        <authorList>
            <consortium name="RefSeq"/>
        </authorList>
    </citation>
    <scope>IDENTIFICATION</scope>
    <source>
        <tissue evidence="2">Leaf</tissue>
    </source>
</reference>
<protein>
    <submittedName>
        <fullName evidence="2">Uncharacterized protein LOC107823982</fullName>
    </submittedName>
</protein>
<dbReference type="RefSeq" id="XP_016506177.1">
    <property type="nucleotide sequence ID" value="XM_016650691.2"/>
</dbReference>
<dbReference type="PaxDb" id="4097-A0A1S4CYG1"/>
<evidence type="ECO:0000313" key="1">
    <source>
        <dbReference type="Proteomes" id="UP000790787"/>
    </source>
</evidence>
<accession>A0A1S4CYG1</accession>
<reference evidence="1" key="1">
    <citation type="journal article" date="2014" name="Nat. Commun.">
        <title>The tobacco genome sequence and its comparison with those of tomato and potato.</title>
        <authorList>
            <person name="Sierro N."/>
            <person name="Battey J.N."/>
            <person name="Ouadi S."/>
            <person name="Bakaher N."/>
            <person name="Bovet L."/>
            <person name="Willig A."/>
            <person name="Goepfert S."/>
            <person name="Peitsch M.C."/>
            <person name="Ivanov N.V."/>
        </authorList>
    </citation>
    <scope>NUCLEOTIDE SEQUENCE [LARGE SCALE GENOMIC DNA]</scope>
</reference>
<gene>
    <name evidence="2" type="primary">LOC107823982</name>
</gene>
<dbReference type="Proteomes" id="UP000790787">
    <property type="component" value="Chromosome 6"/>
</dbReference>
<sequence>MDAPWEESPDAGMHVKAGDVLERLPTIFERVPEVDASLIFSEMSRLCKQAKVIFNRTFTRCQVEVIRLKREKALLTEQFEKERAQLRKELRARDFEVSELKWREREISSERDSL</sequence>
<dbReference type="GeneID" id="107823982"/>
<evidence type="ECO:0000313" key="2">
    <source>
        <dbReference type="RefSeq" id="XP_016506177.1"/>
    </source>
</evidence>
<proteinExistence type="predicted"/>
<name>A0A1S4CYG1_TOBAC</name>
<dbReference type="RefSeq" id="XP_016506177.1">
    <property type="nucleotide sequence ID" value="XM_016650691.1"/>
</dbReference>
<dbReference type="AlphaFoldDB" id="A0A1S4CYG1"/>
<keyword evidence="1" id="KW-1185">Reference proteome</keyword>